<sequence>MKTIMLIFSTFFFLSSCQETKKVYIADHLIDCQGVAPQKCMLYKENSSDEWSYFYDQIDGFKYEEGFSYQLEVLVKKVDKPLADASAIQYTLVKVLSKEKQNNTIAQHTPNKISKPQENIITVEYQAASRGSFLNIKIDKKLIQKTKDRNLQNISSKQCSKEDWNTIVGLLKDLSIKTISELEAPTEKRLFDGAPHSILKITSDKNTFTSNSFDHGHPPSEIKQLVKTILSLSESIE</sequence>
<dbReference type="InterPro" id="IPR025485">
    <property type="entry name" value="DUF4377"/>
</dbReference>
<evidence type="ECO:0000259" key="1">
    <source>
        <dbReference type="Pfam" id="PF14302"/>
    </source>
</evidence>
<reference evidence="2 3" key="1">
    <citation type="submission" date="2016-01" db="EMBL/GenBank/DDBJ databases">
        <title>The draft genome sequence of Aquimarina sp. RZW4-3-2.</title>
        <authorList>
            <person name="Wang Y."/>
        </authorList>
    </citation>
    <scope>NUCLEOTIDE SEQUENCE [LARGE SCALE GENOMIC DNA]</scope>
    <source>
        <strain evidence="2 3">RZW4-3-2</strain>
    </source>
</reference>
<organism evidence="2 3">
    <name type="scientific">Aquimarina aggregata</name>
    <dbReference type="NCBI Taxonomy" id="1642818"/>
    <lineage>
        <taxon>Bacteria</taxon>
        <taxon>Pseudomonadati</taxon>
        <taxon>Bacteroidota</taxon>
        <taxon>Flavobacteriia</taxon>
        <taxon>Flavobacteriales</taxon>
        <taxon>Flavobacteriaceae</taxon>
        <taxon>Aquimarina</taxon>
    </lineage>
</organism>
<keyword evidence="3" id="KW-1185">Reference proteome</keyword>
<accession>A0A162CMZ9</accession>
<gene>
    <name evidence="2" type="ORF">AWE51_08055</name>
</gene>
<dbReference type="PROSITE" id="PS51257">
    <property type="entry name" value="PROKAR_LIPOPROTEIN"/>
    <property type="match status" value="1"/>
</dbReference>
<protein>
    <recommendedName>
        <fullName evidence="1">DUF4377 domain-containing protein</fullName>
    </recommendedName>
</protein>
<dbReference type="STRING" id="1642818.AWE51_08055"/>
<dbReference type="Proteomes" id="UP000076715">
    <property type="component" value="Unassembled WGS sequence"/>
</dbReference>
<dbReference type="Pfam" id="PF14302">
    <property type="entry name" value="DUF4377"/>
    <property type="match status" value="1"/>
</dbReference>
<feature type="domain" description="DUF4377" evidence="1">
    <location>
        <begin position="24"/>
        <end position="98"/>
    </location>
</feature>
<proteinExistence type="predicted"/>
<dbReference type="OrthoDB" id="880459at2"/>
<evidence type="ECO:0000313" key="3">
    <source>
        <dbReference type="Proteomes" id="UP000076715"/>
    </source>
</evidence>
<dbReference type="EMBL" id="LQRT01000024">
    <property type="protein sequence ID" value="KZS39594.1"/>
    <property type="molecule type" value="Genomic_DNA"/>
</dbReference>
<dbReference type="RefSeq" id="WP_066315206.1">
    <property type="nucleotide sequence ID" value="NZ_LQRT01000024.1"/>
</dbReference>
<comment type="caution">
    <text evidence="2">The sequence shown here is derived from an EMBL/GenBank/DDBJ whole genome shotgun (WGS) entry which is preliminary data.</text>
</comment>
<evidence type="ECO:0000313" key="2">
    <source>
        <dbReference type="EMBL" id="KZS39594.1"/>
    </source>
</evidence>
<name>A0A162CMZ9_9FLAO</name>
<dbReference type="AlphaFoldDB" id="A0A162CMZ9"/>